<dbReference type="PANTHER" id="PTHR43156:SF2">
    <property type="entry name" value="STAGE II SPORULATION PROTEIN E"/>
    <property type="match status" value="1"/>
</dbReference>
<dbReference type="SUPFAM" id="SSF55781">
    <property type="entry name" value="GAF domain-like"/>
    <property type="match status" value="1"/>
</dbReference>
<keyword evidence="8" id="KW-0067">ATP-binding</keyword>
<keyword evidence="13" id="KW-1185">Reference proteome</keyword>
<dbReference type="EMBL" id="AP025739">
    <property type="protein sequence ID" value="BDI28168.1"/>
    <property type="molecule type" value="Genomic_DNA"/>
</dbReference>
<keyword evidence="2" id="KW-0597">Phosphoprotein</keyword>
<proteinExistence type="predicted"/>
<dbReference type="Gene3D" id="3.30.450.40">
    <property type="match status" value="1"/>
</dbReference>
<dbReference type="InterPro" id="IPR001932">
    <property type="entry name" value="PPM-type_phosphatase-like_dom"/>
</dbReference>
<evidence type="ECO:0000256" key="11">
    <source>
        <dbReference type="ARBA" id="ARBA00023136"/>
    </source>
</evidence>
<dbReference type="InterPro" id="IPR052016">
    <property type="entry name" value="Bact_Sigma-Reg"/>
</dbReference>
<evidence type="ECO:0000313" key="13">
    <source>
        <dbReference type="Proteomes" id="UP000287394"/>
    </source>
</evidence>
<keyword evidence="7" id="KW-0378">Hydrolase</keyword>
<gene>
    <name evidence="12" type="ORF">CCAX7_002190</name>
</gene>
<evidence type="ECO:0000256" key="6">
    <source>
        <dbReference type="ARBA" id="ARBA00022777"/>
    </source>
</evidence>
<keyword evidence="4" id="KW-0812">Transmembrane</keyword>
<evidence type="ECO:0000256" key="1">
    <source>
        <dbReference type="ARBA" id="ARBA00004141"/>
    </source>
</evidence>
<evidence type="ECO:0000256" key="4">
    <source>
        <dbReference type="ARBA" id="ARBA00022692"/>
    </source>
</evidence>
<dbReference type="InterPro" id="IPR003018">
    <property type="entry name" value="GAF"/>
</dbReference>
<dbReference type="InterPro" id="IPR036457">
    <property type="entry name" value="PPM-type-like_dom_sf"/>
</dbReference>
<evidence type="ECO:0000256" key="3">
    <source>
        <dbReference type="ARBA" id="ARBA00022679"/>
    </source>
</evidence>
<dbReference type="SUPFAM" id="SSF81606">
    <property type="entry name" value="PP2C-like"/>
    <property type="match status" value="1"/>
</dbReference>
<evidence type="ECO:0000256" key="5">
    <source>
        <dbReference type="ARBA" id="ARBA00022741"/>
    </source>
</evidence>
<evidence type="ECO:0000313" key="12">
    <source>
        <dbReference type="EMBL" id="BDI28168.1"/>
    </source>
</evidence>
<dbReference type="Proteomes" id="UP000287394">
    <property type="component" value="Chromosome"/>
</dbReference>
<dbReference type="InterPro" id="IPR025201">
    <property type="entry name" value="KdpD_TM"/>
</dbReference>
<dbReference type="PANTHER" id="PTHR43156">
    <property type="entry name" value="STAGE II SPORULATION PROTEIN E-RELATED"/>
    <property type="match status" value="1"/>
</dbReference>
<keyword evidence="6" id="KW-0418">Kinase</keyword>
<dbReference type="Pfam" id="PF07228">
    <property type="entry name" value="SpoIIE"/>
    <property type="match status" value="1"/>
</dbReference>
<dbReference type="OrthoDB" id="319881at2"/>
<sequence length="547" mass="58771">MNKPTIPPHKPLTPYPLWFSLALSPALVAVMTMLLEWVQHFLTVRVDHYVRPYGIAYVIPIAVLTAVGGRRVGFLTLLLSLGSEWYFLISPRLSFSVRNQGDWVELGFLVLVGLLVVAGIDAMRRNAQLLASAQAMAAREALINKVNDALGDTDDSDALQETAARELASLLRLDLCYFGVLENDGSIRPVASISEAASLRQNSRPPNSRRPPVVQIDFARVFHDQEPLVVTDAASDLIAAPVAAILAREAVRAAVFVPIPQPGVSSVLLIAAMTDTPREWSEEEIATIKAVALHTRAAVQAARVRLRNKTIASVLQEALLPTTPETIPGLDVAPFYRPALVEASVGGDFYDVFEVTEKTFALVVGDVSGKGLAAAVQVAIVRNMLRCLLYQEARAGDAVTRLNDMLATHNLLSGFTTLFVGLYQSTPKILTYVSCGHEPGLLRRADTQTVEELAPTGAILGAAAGMVYAEESVVLCAGDMLAIYTDGVTDAGTRSDKFLGVAGLSKLLQRSGARQSAEKIVSQVMREVEAHADGSLRDDACLLIAVA</sequence>
<dbReference type="RefSeq" id="WP_119320115.1">
    <property type="nucleotide sequence ID" value="NZ_AP025739.1"/>
</dbReference>
<organism evidence="12 13">
    <name type="scientific">Capsulimonas corticalis</name>
    <dbReference type="NCBI Taxonomy" id="2219043"/>
    <lineage>
        <taxon>Bacteria</taxon>
        <taxon>Bacillati</taxon>
        <taxon>Armatimonadota</taxon>
        <taxon>Armatimonadia</taxon>
        <taxon>Capsulimonadales</taxon>
        <taxon>Capsulimonadaceae</taxon>
        <taxon>Capsulimonas</taxon>
    </lineage>
</organism>
<dbReference type="GO" id="GO:0000160">
    <property type="term" value="P:phosphorelay signal transduction system"/>
    <property type="evidence" value="ECO:0007669"/>
    <property type="project" value="UniProtKB-KW"/>
</dbReference>
<keyword evidence="3" id="KW-0808">Transferase</keyword>
<keyword evidence="9" id="KW-1133">Transmembrane helix</keyword>
<dbReference type="GO" id="GO:0016301">
    <property type="term" value="F:kinase activity"/>
    <property type="evidence" value="ECO:0007669"/>
    <property type="project" value="UniProtKB-KW"/>
</dbReference>
<reference evidence="12 13" key="1">
    <citation type="journal article" date="2019" name="Int. J. Syst. Evol. Microbiol.">
        <title>Capsulimonas corticalis gen. nov., sp. nov., an aerobic capsulated bacterium, of a novel bacterial order, Capsulimonadales ord. nov., of the class Armatimonadia of the phylum Armatimonadetes.</title>
        <authorList>
            <person name="Li J."/>
            <person name="Kudo C."/>
            <person name="Tonouchi A."/>
        </authorList>
    </citation>
    <scope>NUCLEOTIDE SEQUENCE [LARGE SCALE GENOMIC DNA]</scope>
    <source>
        <strain evidence="12 13">AX-7</strain>
    </source>
</reference>
<name>A0A402CRZ5_9BACT</name>
<accession>A0A402CRZ5</accession>
<evidence type="ECO:0000256" key="9">
    <source>
        <dbReference type="ARBA" id="ARBA00022989"/>
    </source>
</evidence>
<dbReference type="Gene3D" id="1.20.120.620">
    <property type="entry name" value="Backbone structure of the membrane domain of e. Coli histidine kinase receptor kdpd"/>
    <property type="match status" value="1"/>
</dbReference>
<dbReference type="Gene3D" id="3.60.40.10">
    <property type="entry name" value="PPM-type phosphatase domain"/>
    <property type="match status" value="1"/>
</dbReference>
<evidence type="ECO:0000256" key="8">
    <source>
        <dbReference type="ARBA" id="ARBA00022840"/>
    </source>
</evidence>
<dbReference type="GO" id="GO:0005524">
    <property type="term" value="F:ATP binding"/>
    <property type="evidence" value="ECO:0007669"/>
    <property type="project" value="UniProtKB-KW"/>
</dbReference>
<dbReference type="KEGG" id="ccot:CCAX7_002190"/>
<comment type="subcellular location">
    <subcellularLocation>
        <location evidence="1">Membrane</location>
        <topology evidence="1">Multi-pass membrane protein</topology>
    </subcellularLocation>
</comment>
<dbReference type="SMART" id="SM00065">
    <property type="entry name" value="GAF"/>
    <property type="match status" value="1"/>
</dbReference>
<dbReference type="InterPro" id="IPR038318">
    <property type="entry name" value="KdpD_sf"/>
</dbReference>
<evidence type="ECO:0000256" key="7">
    <source>
        <dbReference type="ARBA" id="ARBA00022801"/>
    </source>
</evidence>
<keyword evidence="10" id="KW-0902">Two-component regulatory system</keyword>
<dbReference type="GO" id="GO:0016020">
    <property type="term" value="C:membrane"/>
    <property type="evidence" value="ECO:0007669"/>
    <property type="project" value="UniProtKB-SubCell"/>
</dbReference>
<dbReference type="Pfam" id="PF13493">
    <property type="entry name" value="DUF4118"/>
    <property type="match status" value="1"/>
</dbReference>
<dbReference type="AlphaFoldDB" id="A0A402CRZ5"/>
<dbReference type="Pfam" id="PF01590">
    <property type="entry name" value="GAF"/>
    <property type="match status" value="1"/>
</dbReference>
<keyword evidence="11" id="KW-0472">Membrane</keyword>
<keyword evidence="5" id="KW-0547">Nucleotide-binding</keyword>
<dbReference type="InterPro" id="IPR029016">
    <property type="entry name" value="GAF-like_dom_sf"/>
</dbReference>
<dbReference type="SMART" id="SM00331">
    <property type="entry name" value="PP2C_SIG"/>
    <property type="match status" value="1"/>
</dbReference>
<evidence type="ECO:0000256" key="10">
    <source>
        <dbReference type="ARBA" id="ARBA00023012"/>
    </source>
</evidence>
<evidence type="ECO:0000256" key="2">
    <source>
        <dbReference type="ARBA" id="ARBA00022553"/>
    </source>
</evidence>
<dbReference type="GO" id="GO:0016791">
    <property type="term" value="F:phosphatase activity"/>
    <property type="evidence" value="ECO:0007669"/>
    <property type="project" value="TreeGrafter"/>
</dbReference>
<protein>
    <submittedName>
        <fullName evidence="12">Uncharacterized protein</fullName>
    </submittedName>
</protein>